<dbReference type="EMBL" id="BTGU01000043">
    <property type="protein sequence ID" value="GMN52883.1"/>
    <property type="molecule type" value="Genomic_DNA"/>
</dbReference>
<evidence type="ECO:0000313" key="2">
    <source>
        <dbReference type="Proteomes" id="UP001187192"/>
    </source>
</evidence>
<evidence type="ECO:0000313" key="1">
    <source>
        <dbReference type="EMBL" id="GMN52883.1"/>
    </source>
</evidence>
<keyword evidence="2" id="KW-1185">Reference proteome</keyword>
<name>A0AA88DBB0_FICCA</name>
<dbReference type="AlphaFoldDB" id="A0AA88DBB0"/>
<organism evidence="1 2">
    <name type="scientific">Ficus carica</name>
    <name type="common">Common fig</name>
    <dbReference type="NCBI Taxonomy" id="3494"/>
    <lineage>
        <taxon>Eukaryota</taxon>
        <taxon>Viridiplantae</taxon>
        <taxon>Streptophyta</taxon>
        <taxon>Embryophyta</taxon>
        <taxon>Tracheophyta</taxon>
        <taxon>Spermatophyta</taxon>
        <taxon>Magnoliopsida</taxon>
        <taxon>eudicotyledons</taxon>
        <taxon>Gunneridae</taxon>
        <taxon>Pentapetalae</taxon>
        <taxon>rosids</taxon>
        <taxon>fabids</taxon>
        <taxon>Rosales</taxon>
        <taxon>Moraceae</taxon>
        <taxon>Ficeae</taxon>
        <taxon>Ficus</taxon>
    </lineage>
</organism>
<accession>A0AA88DBB0</accession>
<dbReference type="Proteomes" id="UP001187192">
    <property type="component" value="Unassembled WGS sequence"/>
</dbReference>
<comment type="caution">
    <text evidence="1">The sequence shown here is derived from an EMBL/GenBank/DDBJ whole genome shotgun (WGS) entry which is preliminary data.</text>
</comment>
<sequence>MALTSVNIWPVVRPFAGLSAIVARKRVRCSLQHCAHAVEGVGWGYFRAVCGELVAIHHPQIWAGQSHWLVDTTRAGLQGGGEGVGSVHGHALPVVGGVCPSRAASFSSLCWHSFRDGPIAPLVAPALMGVALLEGIASAFPEWTNYLRVVPIGLWTLGPFGGSLAV</sequence>
<protein>
    <submittedName>
        <fullName evidence="1">Uncharacterized protein</fullName>
    </submittedName>
</protein>
<proteinExistence type="predicted"/>
<reference evidence="1" key="1">
    <citation type="submission" date="2023-07" db="EMBL/GenBank/DDBJ databases">
        <title>draft genome sequence of fig (Ficus carica).</title>
        <authorList>
            <person name="Takahashi T."/>
            <person name="Nishimura K."/>
        </authorList>
    </citation>
    <scope>NUCLEOTIDE SEQUENCE</scope>
</reference>
<gene>
    <name evidence="1" type="ORF">TIFTF001_022040</name>
</gene>